<dbReference type="InterPro" id="IPR036890">
    <property type="entry name" value="HATPase_C_sf"/>
</dbReference>
<dbReference type="EMBL" id="SMKR01000002">
    <property type="protein sequence ID" value="TDD30669.1"/>
    <property type="molecule type" value="Genomic_DNA"/>
</dbReference>
<dbReference type="InterPro" id="IPR025847">
    <property type="entry name" value="MEDS_domain"/>
</dbReference>
<dbReference type="InterPro" id="IPR047718">
    <property type="entry name" value="RsbA-like_anti_sig"/>
</dbReference>
<dbReference type="PANTHER" id="PTHR35526">
    <property type="entry name" value="ANTI-SIGMA-F FACTOR RSBW-RELATED"/>
    <property type="match status" value="1"/>
</dbReference>
<dbReference type="Pfam" id="PF13581">
    <property type="entry name" value="HATPase_c_2"/>
    <property type="match status" value="1"/>
</dbReference>
<name>A0A4R4XJ06_9ACTN</name>
<dbReference type="AlphaFoldDB" id="A0A4R4XJ06"/>
<keyword evidence="5" id="KW-1185">Reference proteome</keyword>
<proteinExistence type="predicted"/>
<sequence length="307" mass="33059">MADYAVRVLRSSATGSLDGVPTGFQHGAFVYGSDEEFVRLATPFVRDGLAMGEAVVAALPPARIVALREALGPEGDQVGFIDMTQAGRNPARLIPLWRDALERHPGRPVRGLGEPAYAGRNADEYDEAVLHEALLGVAFAGDKDFRLLCPYETAVGIDPTATHSGAEAVAEKAFRTALSDVPDRAERWEFGLADLGHVRQWVNAQASSYGVSRDRLDDLALALHEICTNSIRFGGGRGTLTVWVADGSLICDVADHGRIDDLLVGRVLPPLDGLGGRGVWLANQLCDLVQLRSGDGFTQVRLHTRLR</sequence>
<dbReference type="InterPro" id="IPR050267">
    <property type="entry name" value="Anti-sigma-factor_SerPK"/>
</dbReference>
<organism evidence="4 5">
    <name type="scientific">Kribbella turkmenica</name>
    <dbReference type="NCBI Taxonomy" id="2530375"/>
    <lineage>
        <taxon>Bacteria</taxon>
        <taxon>Bacillati</taxon>
        <taxon>Actinomycetota</taxon>
        <taxon>Actinomycetes</taxon>
        <taxon>Propionibacteriales</taxon>
        <taxon>Kribbellaceae</taxon>
        <taxon>Kribbella</taxon>
    </lineage>
</organism>
<feature type="domain" description="MEDS" evidence="3">
    <location>
        <begin position="26"/>
        <end position="153"/>
    </location>
</feature>
<gene>
    <name evidence="4" type="ORF">E1218_00985</name>
</gene>
<dbReference type="SUPFAM" id="SSF55874">
    <property type="entry name" value="ATPase domain of HSP90 chaperone/DNA topoisomerase II/histidine kinase"/>
    <property type="match status" value="1"/>
</dbReference>
<evidence type="ECO:0000256" key="1">
    <source>
        <dbReference type="ARBA" id="ARBA00022527"/>
    </source>
</evidence>
<dbReference type="CDD" id="cd16936">
    <property type="entry name" value="HATPase_RsbW-like"/>
    <property type="match status" value="1"/>
</dbReference>
<evidence type="ECO:0000259" key="2">
    <source>
        <dbReference type="Pfam" id="PF13581"/>
    </source>
</evidence>
<evidence type="ECO:0000313" key="4">
    <source>
        <dbReference type="EMBL" id="TDD30669.1"/>
    </source>
</evidence>
<evidence type="ECO:0000259" key="3">
    <source>
        <dbReference type="Pfam" id="PF14417"/>
    </source>
</evidence>
<keyword evidence="1" id="KW-0723">Serine/threonine-protein kinase</keyword>
<feature type="domain" description="Histidine kinase/HSP90-like ATPase" evidence="2">
    <location>
        <begin position="193"/>
        <end position="302"/>
    </location>
</feature>
<dbReference type="NCBIfam" id="NF041045">
    <property type="entry name" value="RsbA_anti_sig"/>
    <property type="match status" value="1"/>
</dbReference>
<dbReference type="Gene3D" id="3.30.565.10">
    <property type="entry name" value="Histidine kinase-like ATPase, C-terminal domain"/>
    <property type="match status" value="1"/>
</dbReference>
<keyword evidence="4" id="KW-0418">Kinase</keyword>
<evidence type="ECO:0000313" key="5">
    <source>
        <dbReference type="Proteomes" id="UP000295172"/>
    </source>
</evidence>
<dbReference type="OrthoDB" id="4088450at2"/>
<dbReference type="InterPro" id="IPR003594">
    <property type="entry name" value="HATPase_dom"/>
</dbReference>
<dbReference type="PANTHER" id="PTHR35526:SF3">
    <property type="entry name" value="ANTI-SIGMA-F FACTOR RSBW"/>
    <property type="match status" value="1"/>
</dbReference>
<keyword evidence="4" id="KW-0808">Transferase</keyword>
<dbReference type="GO" id="GO:0004674">
    <property type="term" value="F:protein serine/threonine kinase activity"/>
    <property type="evidence" value="ECO:0007669"/>
    <property type="project" value="UniProtKB-KW"/>
</dbReference>
<protein>
    <submittedName>
        <fullName evidence="4">Sensor histidine kinase</fullName>
    </submittedName>
</protein>
<dbReference type="Proteomes" id="UP000295172">
    <property type="component" value="Unassembled WGS sequence"/>
</dbReference>
<comment type="caution">
    <text evidence="4">The sequence shown here is derived from an EMBL/GenBank/DDBJ whole genome shotgun (WGS) entry which is preliminary data.</text>
</comment>
<reference evidence="4 5" key="1">
    <citation type="submission" date="2019-02" db="EMBL/GenBank/DDBJ databases">
        <title>Draft genome sequences of novel Actinobacteria.</title>
        <authorList>
            <person name="Sahin N."/>
            <person name="Ay H."/>
            <person name="Saygin H."/>
        </authorList>
    </citation>
    <scope>NUCLEOTIDE SEQUENCE [LARGE SCALE GENOMIC DNA]</scope>
    <source>
        <strain evidence="4 5">16K104</strain>
    </source>
</reference>
<accession>A0A4R4XJ06</accession>
<dbReference type="Pfam" id="PF14417">
    <property type="entry name" value="MEDS"/>
    <property type="match status" value="1"/>
</dbReference>